<dbReference type="EMBL" id="CAJVPL010002291">
    <property type="protein sequence ID" value="CAG8605757.1"/>
    <property type="molecule type" value="Genomic_DNA"/>
</dbReference>
<evidence type="ECO:0000313" key="1">
    <source>
        <dbReference type="EMBL" id="CAG8605757.1"/>
    </source>
</evidence>
<protein>
    <submittedName>
        <fullName evidence="1">7537_t:CDS:1</fullName>
    </submittedName>
</protein>
<comment type="caution">
    <text evidence="1">The sequence shown here is derived from an EMBL/GenBank/DDBJ whole genome shotgun (WGS) entry which is preliminary data.</text>
</comment>
<dbReference type="AlphaFoldDB" id="A0A9N9CNX7"/>
<sequence length="59" mass="7097">QKDNIVRIEEISKEEARNIFQWKYHKITEEVITILETPQDAYQKKIALFNFLKDLEKCG</sequence>
<reference evidence="1" key="1">
    <citation type="submission" date="2021-06" db="EMBL/GenBank/DDBJ databases">
        <authorList>
            <person name="Kallberg Y."/>
            <person name="Tangrot J."/>
            <person name="Rosling A."/>
        </authorList>
    </citation>
    <scope>NUCLEOTIDE SEQUENCE</scope>
    <source>
        <strain evidence="1">MT106</strain>
    </source>
</reference>
<dbReference type="Proteomes" id="UP000789831">
    <property type="component" value="Unassembled WGS sequence"/>
</dbReference>
<feature type="non-terminal residue" evidence="1">
    <location>
        <position position="1"/>
    </location>
</feature>
<evidence type="ECO:0000313" key="2">
    <source>
        <dbReference type="Proteomes" id="UP000789831"/>
    </source>
</evidence>
<keyword evidence="2" id="KW-1185">Reference proteome</keyword>
<proteinExistence type="predicted"/>
<gene>
    <name evidence="1" type="ORF">AGERDE_LOCUS9331</name>
</gene>
<organism evidence="1 2">
    <name type="scientific">Ambispora gerdemannii</name>
    <dbReference type="NCBI Taxonomy" id="144530"/>
    <lineage>
        <taxon>Eukaryota</taxon>
        <taxon>Fungi</taxon>
        <taxon>Fungi incertae sedis</taxon>
        <taxon>Mucoromycota</taxon>
        <taxon>Glomeromycotina</taxon>
        <taxon>Glomeromycetes</taxon>
        <taxon>Archaeosporales</taxon>
        <taxon>Ambisporaceae</taxon>
        <taxon>Ambispora</taxon>
    </lineage>
</organism>
<accession>A0A9N9CNX7</accession>
<name>A0A9N9CNX7_9GLOM</name>